<reference evidence="2" key="1">
    <citation type="journal article" date="2013" name="Proc. Natl. Acad. Sci. U.S.A.">
        <title>Improving the coverage of the cyanobacterial phylum using diversity-driven genome sequencing.</title>
        <authorList>
            <person name="Shih P.M."/>
            <person name="Wu D."/>
            <person name="Latifi A."/>
            <person name="Axen S.D."/>
            <person name="Fewer D.P."/>
            <person name="Talla E."/>
            <person name="Calteau A."/>
            <person name="Cai F."/>
            <person name="Tandeau de Marsac N."/>
            <person name="Rippka R."/>
            <person name="Herdman M."/>
            <person name="Sivonen K."/>
            <person name="Coursin T."/>
            <person name="Laurent T."/>
            <person name="Goodwin L."/>
            <person name="Nolan M."/>
            <person name="Davenport K.W."/>
            <person name="Han C.S."/>
            <person name="Rubin E.M."/>
            <person name="Eisen J.A."/>
            <person name="Woyke T."/>
            <person name="Gugger M."/>
            <person name="Kerfeld C.A."/>
        </authorList>
    </citation>
    <scope>NUCLEOTIDE SEQUENCE [LARGE SCALE GENOMIC DNA]</scope>
    <source>
        <strain evidence="2">ATCC 29140 / PCC 7202</strain>
    </source>
</reference>
<evidence type="ECO:0000313" key="1">
    <source>
        <dbReference type="EMBL" id="AFZ47059.1"/>
    </source>
</evidence>
<keyword evidence="2" id="KW-1185">Reference proteome</keyword>
<protein>
    <recommendedName>
        <fullName evidence="3">RiboL-PSP-HEPN domain-containing protein</fullName>
    </recommendedName>
</protein>
<dbReference type="AlphaFoldDB" id="K9YJK6"/>
<evidence type="ECO:0000313" key="2">
    <source>
        <dbReference type="Proteomes" id="UP000010483"/>
    </source>
</evidence>
<accession>K9YJK6</accession>
<evidence type="ECO:0008006" key="3">
    <source>
        <dbReference type="Google" id="ProtNLM"/>
    </source>
</evidence>
<proteinExistence type="predicted"/>
<dbReference type="Proteomes" id="UP000010483">
    <property type="component" value="Chromosome"/>
</dbReference>
<gene>
    <name evidence="1" type="ordered locus">Cyast_1090</name>
</gene>
<dbReference type="HOGENOM" id="CLU_1530123_0_0_3"/>
<dbReference type="KEGG" id="csn:Cyast_1090"/>
<sequence length="175" mass="21074">MIKEVYFKASVKLKQKEYADFLVWLVAFHENLLKYLLIKQFGDESQWASKRWSDIQKDIINKIKNFDNGRLQSILEKEYPNLKFLNIPLMMRVLQYGDYHKPELIKRVNLLDGYVKDRNLFIHEMTGIRNIEKPEHLDRAMFKILQQLTKMPDNNPFDDLNKIILHNLKIFANKY</sequence>
<organism evidence="1 2">
    <name type="scientific">Cyanobacterium stanieri (strain ATCC 29140 / PCC 7202)</name>
    <dbReference type="NCBI Taxonomy" id="292563"/>
    <lineage>
        <taxon>Bacteria</taxon>
        <taxon>Bacillati</taxon>
        <taxon>Cyanobacteriota</taxon>
        <taxon>Cyanophyceae</taxon>
        <taxon>Oscillatoriophycideae</taxon>
        <taxon>Chroococcales</taxon>
        <taxon>Geminocystaceae</taxon>
        <taxon>Cyanobacterium</taxon>
    </lineage>
</organism>
<dbReference type="STRING" id="292563.Cyast_1090"/>
<name>K9YJK6_CYASC</name>
<dbReference type="BioCyc" id="CSTA292563:G1353-1100-MONOMER"/>
<dbReference type="EMBL" id="CP003940">
    <property type="protein sequence ID" value="AFZ47059.1"/>
    <property type="molecule type" value="Genomic_DNA"/>
</dbReference>